<dbReference type="Proteomes" id="UP000001542">
    <property type="component" value="Unassembled WGS sequence"/>
</dbReference>
<dbReference type="PANTHER" id="PTHR13049">
    <property type="entry name" value="DUF814-RELATED"/>
    <property type="match status" value="1"/>
</dbReference>
<dbReference type="PANTHER" id="PTHR13049:SF2">
    <property type="entry name" value="COILED-COIL DOMAIN-CONTAINING PROTEIN 25"/>
    <property type="match status" value="1"/>
</dbReference>
<dbReference type="STRING" id="5722.A2ETX8"/>
<gene>
    <name evidence="4" type="ORF">TVAG_443540</name>
</gene>
<dbReference type="VEuPathDB" id="TrichDB:TVAGG3_0235540"/>
<dbReference type="SMR" id="A2ETX8"/>
<keyword evidence="2" id="KW-0175">Coiled coil</keyword>
<dbReference type="InterPro" id="IPR039730">
    <property type="entry name" value="Jlp2/Ccd25"/>
</dbReference>
<dbReference type="KEGG" id="tva:4761713"/>
<feature type="domain" description="NFACT RNA-binding" evidence="3">
    <location>
        <begin position="6"/>
        <end position="112"/>
    </location>
</feature>
<dbReference type="eggNOG" id="KOG3272">
    <property type="taxonomic scope" value="Eukaryota"/>
</dbReference>
<name>A2ETX8_TRIV3</name>
<feature type="coiled-coil region" evidence="2">
    <location>
        <begin position="142"/>
        <end position="181"/>
    </location>
</feature>
<protein>
    <recommendedName>
        <fullName evidence="3">NFACT RNA-binding domain-containing protein</fullName>
    </recommendedName>
</protein>
<organism evidence="4 5">
    <name type="scientific">Trichomonas vaginalis (strain ATCC PRA-98 / G3)</name>
    <dbReference type="NCBI Taxonomy" id="412133"/>
    <lineage>
        <taxon>Eukaryota</taxon>
        <taxon>Metamonada</taxon>
        <taxon>Parabasalia</taxon>
        <taxon>Trichomonadida</taxon>
        <taxon>Trichomonadidae</taxon>
        <taxon>Trichomonas</taxon>
    </lineage>
</organism>
<evidence type="ECO:0000256" key="2">
    <source>
        <dbReference type="SAM" id="Coils"/>
    </source>
</evidence>
<proteinExistence type="inferred from homology"/>
<dbReference type="RefSeq" id="XP_001316089.1">
    <property type="nucleotide sequence ID" value="XM_001316054.1"/>
</dbReference>
<sequence>MVIIYQIKDYTIFVGVDQFENEDLIKYSAKYMENLEDKLIWFHADKFSSPHAYIKMHPGDTEIPKNLIDICCQICKDGSIKGCKEPAIDVVYCEAKNLSKAHCNNPGQVTFHDPSACKYVKGVKKNNLIVNMLAKIKGETSLTEMNKDLDDLIVNRRNAKKAEFKAQKEAEIKEIQDKKQAKYDMLQGMTQADGIMDEDDFM</sequence>
<keyword evidence="5" id="KW-1185">Reference proteome</keyword>
<accession>A2ETX8</accession>
<dbReference type="AlphaFoldDB" id="A2ETX8"/>
<reference evidence="4" key="2">
    <citation type="journal article" date="2007" name="Science">
        <title>Draft genome sequence of the sexually transmitted pathogen Trichomonas vaginalis.</title>
        <authorList>
            <person name="Carlton J.M."/>
            <person name="Hirt R.P."/>
            <person name="Silva J.C."/>
            <person name="Delcher A.L."/>
            <person name="Schatz M."/>
            <person name="Zhao Q."/>
            <person name="Wortman J.R."/>
            <person name="Bidwell S.L."/>
            <person name="Alsmark U.C.M."/>
            <person name="Besteiro S."/>
            <person name="Sicheritz-Ponten T."/>
            <person name="Noel C.J."/>
            <person name="Dacks J.B."/>
            <person name="Foster P.G."/>
            <person name="Simillion C."/>
            <person name="Van de Peer Y."/>
            <person name="Miranda-Saavedra D."/>
            <person name="Barton G.J."/>
            <person name="Westrop G.D."/>
            <person name="Mueller S."/>
            <person name="Dessi D."/>
            <person name="Fiori P.L."/>
            <person name="Ren Q."/>
            <person name="Paulsen I."/>
            <person name="Zhang H."/>
            <person name="Bastida-Corcuera F.D."/>
            <person name="Simoes-Barbosa A."/>
            <person name="Brown M.T."/>
            <person name="Hayes R.D."/>
            <person name="Mukherjee M."/>
            <person name="Okumura C.Y."/>
            <person name="Schneider R."/>
            <person name="Smith A.J."/>
            <person name="Vanacova S."/>
            <person name="Villalvazo M."/>
            <person name="Haas B.J."/>
            <person name="Pertea M."/>
            <person name="Feldblyum T.V."/>
            <person name="Utterback T.R."/>
            <person name="Shu C.L."/>
            <person name="Osoegawa K."/>
            <person name="de Jong P.J."/>
            <person name="Hrdy I."/>
            <person name="Horvathova L."/>
            <person name="Zubacova Z."/>
            <person name="Dolezal P."/>
            <person name="Malik S.B."/>
            <person name="Logsdon J.M. Jr."/>
            <person name="Henze K."/>
            <person name="Gupta A."/>
            <person name="Wang C.C."/>
            <person name="Dunne R.L."/>
            <person name="Upcroft J.A."/>
            <person name="Upcroft P."/>
            <person name="White O."/>
            <person name="Salzberg S.L."/>
            <person name="Tang P."/>
            <person name="Chiu C.-H."/>
            <person name="Lee Y.-S."/>
            <person name="Embley T.M."/>
            <person name="Coombs G.H."/>
            <person name="Mottram J.C."/>
            <person name="Tachezy J."/>
            <person name="Fraser-Liggett C.M."/>
            <person name="Johnson P.J."/>
        </authorList>
    </citation>
    <scope>NUCLEOTIDE SEQUENCE [LARGE SCALE GENOMIC DNA]</scope>
    <source>
        <strain evidence="4">G3</strain>
    </source>
</reference>
<dbReference type="Pfam" id="PF05670">
    <property type="entry name" value="NFACT-R_1"/>
    <property type="match status" value="1"/>
</dbReference>
<evidence type="ECO:0000256" key="1">
    <source>
        <dbReference type="ARBA" id="ARBA00008998"/>
    </source>
</evidence>
<dbReference type="VEuPathDB" id="TrichDB:TVAG_443540"/>
<dbReference type="OMA" id="YHDEKAV"/>
<comment type="similarity">
    <text evidence="1">Belongs to the CCDC25 family.</text>
</comment>
<evidence type="ECO:0000259" key="3">
    <source>
        <dbReference type="Pfam" id="PF05670"/>
    </source>
</evidence>
<reference evidence="4" key="1">
    <citation type="submission" date="2006-10" db="EMBL/GenBank/DDBJ databases">
        <authorList>
            <person name="Amadeo P."/>
            <person name="Zhao Q."/>
            <person name="Wortman J."/>
            <person name="Fraser-Liggett C."/>
            <person name="Carlton J."/>
        </authorList>
    </citation>
    <scope>NUCLEOTIDE SEQUENCE</scope>
    <source>
        <strain evidence="4">G3</strain>
    </source>
</reference>
<evidence type="ECO:0000313" key="4">
    <source>
        <dbReference type="EMBL" id="EAY03866.1"/>
    </source>
</evidence>
<dbReference type="InParanoid" id="A2ETX8"/>
<dbReference type="OrthoDB" id="200398at2759"/>
<dbReference type="EMBL" id="DS113491">
    <property type="protein sequence ID" value="EAY03866.1"/>
    <property type="molecule type" value="Genomic_DNA"/>
</dbReference>
<evidence type="ECO:0000313" key="5">
    <source>
        <dbReference type="Proteomes" id="UP000001542"/>
    </source>
</evidence>
<dbReference type="InterPro" id="IPR008532">
    <property type="entry name" value="NFACT_RNA-bd"/>
</dbReference>